<keyword evidence="2" id="KW-1185">Reference proteome</keyword>
<dbReference type="EMBL" id="CAJJDP010000130">
    <property type="protein sequence ID" value="CAD8203651.1"/>
    <property type="molecule type" value="Genomic_DNA"/>
</dbReference>
<dbReference type="OrthoDB" id="307977at2759"/>
<dbReference type="OMA" id="QDFLCIN"/>
<dbReference type="AlphaFoldDB" id="A0A8S1XQS9"/>
<gene>
    <name evidence="1" type="ORF">POCTA_138.1.T1300137</name>
</gene>
<evidence type="ECO:0000313" key="2">
    <source>
        <dbReference type="Proteomes" id="UP000683925"/>
    </source>
</evidence>
<comment type="caution">
    <text evidence="1">The sequence shown here is derived from an EMBL/GenBank/DDBJ whole genome shotgun (WGS) entry which is preliminary data.</text>
</comment>
<name>A0A8S1XQS9_PAROT</name>
<evidence type="ECO:0000313" key="1">
    <source>
        <dbReference type="EMBL" id="CAD8203651.1"/>
    </source>
</evidence>
<protein>
    <recommendedName>
        <fullName evidence="3">F-box domain-containing protein</fullName>
    </recommendedName>
</protein>
<accession>A0A8S1XQS9</accession>
<dbReference type="Proteomes" id="UP000683925">
    <property type="component" value="Unassembled WGS sequence"/>
</dbReference>
<evidence type="ECO:0008006" key="3">
    <source>
        <dbReference type="Google" id="ProtNLM"/>
    </source>
</evidence>
<proteinExistence type="predicted"/>
<sequence length="489" mass="58922">MSSDNIFLRQSQYELRQKQQTTLKQTRTAFNAYQNLFYSFQNLKLPKSNLKDNVNQKYHKQKFKLEKYVKTQKIKNLFERFVSQIVFRNIMVFLSTQDIMQLRLVSIFTNHLIEANIEFLFYIKIQRQNYVKSLNIQDFQQPVIPSLNNILKQLRKWMSQNGSIPQIPSQLLSQLTLLADLYTESKSQGQKQKQYITKYDILQTVITCLQYQPLNWYGILEKQRRLIRNYMSKNRYQNNQVNSKEFLALAKYIKNLFDFTTQRDYKVICDAYNKDKIVLNLQQQQQFLYNLLTKQRSKSNQLEKISKLGTLFFKVILSYCSLEDIQNSRYVCKKFNQEFEQNSNFYYQIQVQRVQQQIKTIENNFNLCSKQDELLSKTKEQNSLMELFYCIQNQVKLVNNIRTQDFLCINSQEIADAIFKSEIDHEIYSRSRDYIRSKLGMDLLVESNYKTFLMKLEKLKECLMDYYFKLPQLQKKLEFILHLYHEPEI</sequence>
<reference evidence="1" key="1">
    <citation type="submission" date="2021-01" db="EMBL/GenBank/DDBJ databases">
        <authorList>
            <consortium name="Genoscope - CEA"/>
            <person name="William W."/>
        </authorList>
    </citation>
    <scope>NUCLEOTIDE SEQUENCE</scope>
</reference>
<organism evidence="1 2">
    <name type="scientific">Paramecium octaurelia</name>
    <dbReference type="NCBI Taxonomy" id="43137"/>
    <lineage>
        <taxon>Eukaryota</taxon>
        <taxon>Sar</taxon>
        <taxon>Alveolata</taxon>
        <taxon>Ciliophora</taxon>
        <taxon>Intramacronucleata</taxon>
        <taxon>Oligohymenophorea</taxon>
        <taxon>Peniculida</taxon>
        <taxon>Parameciidae</taxon>
        <taxon>Paramecium</taxon>
    </lineage>
</organism>